<sequence length="346" mass="40025">MTNVHPSRTLDAVGNRVKQKQVEIEFNSTRRSKKRGPLIFRYVGLCPSRSARKIEEHMLWVKLRSLLWPKLNSRIEFERLNSMSGGPSVSAEYEKVFRTKSYVDMCAEVDEQMQRRINGDYSKIERAIQIARKVLDDSRVFSVHEEYRIISEELAAYASLDNHLLVVGQTQYHDLLQSYRLLKSRLMIEQGKARRRMKLFMFFENVRKCSPVASCTSGSSKDQATRIRPARGNDMPKLVALERLDRQIDQALRGLFPLMIQISTIHNLVQAVHNEVEYGKNLMRLCSGNQGREMLEAIVNNFDVDRVDFLKKLGELEDHIRLCLLIINKARRSIVVEPVADRSDST</sequence>
<dbReference type="AlphaFoldDB" id="A0A2I0INP0"/>
<dbReference type="PANTHER" id="PTHR31113">
    <property type="entry name" value="UPF0496 PROTEIN 3-RELATED"/>
    <property type="match status" value="1"/>
</dbReference>
<evidence type="ECO:0000256" key="3">
    <source>
        <dbReference type="ARBA" id="ARBA00022692"/>
    </source>
</evidence>
<dbReference type="GO" id="GO:0016020">
    <property type="term" value="C:membrane"/>
    <property type="evidence" value="ECO:0007669"/>
    <property type="project" value="UniProtKB-SubCell"/>
</dbReference>
<dbReference type="PANTHER" id="PTHR31113:SF20">
    <property type="entry name" value="UPF0496 PROTEIN 2-RELATED"/>
    <property type="match status" value="1"/>
</dbReference>
<evidence type="ECO:0000256" key="1">
    <source>
        <dbReference type="ARBA" id="ARBA00004370"/>
    </source>
</evidence>
<keyword evidence="7" id="KW-1185">Reference proteome</keyword>
<dbReference type="EMBL" id="PGOL01002702">
    <property type="protein sequence ID" value="PKI45632.1"/>
    <property type="molecule type" value="Genomic_DNA"/>
</dbReference>
<protein>
    <submittedName>
        <fullName evidence="6">Uncharacterized protein</fullName>
    </submittedName>
</protein>
<name>A0A2I0INP0_PUNGR</name>
<comment type="subcellular location">
    <subcellularLocation>
        <location evidence="1">Membrane</location>
    </subcellularLocation>
</comment>
<organism evidence="6 7">
    <name type="scientific">Punica granatum</name>
    <name type="common">Pomegranate</name>
    <dbReference type="NCBI Taxonomy" id="22663"/>
    <lineage>
        <taxon>Eukaryota</taxon>
        <taxon>Viridiplantae</taxon>
        <taxon>Streptophyta</taxon>
        <taxon>Embryophyta</taxon>
        <taxon>Tracheophyta</taxon>
        <taxon>Spermatophyta</taxon>
        <taxon>Magnoliopsida</taxon>
        <taxon>eudicotyledons</taxon>
        <taxon>Gunneridae</taxon>
        <taxon>Pentapetalae</taxon>
        <taxon>rosids</taxon>
        <taxon>malvids</taxon>
        <taxon>Myrtales</taxon>
        <taxon>Lythraceae</taxon>
        <taxon>Punica</taxon>
    </lineage>
</organism>
<keyword evidence="5" id="KW-0472">Membrane</keyword>
<gene>
    <name evidence="6" type="ORF">CRG98_033948</name>
</gene>
<evidence type="ECO:0000256" key="5">
    <source>
        <dbReference type="ARBA" id="ARBA00023136"/>
    </source>
</evidence>
<dbReference type="InterPro" id="IPR007749">
    <property type="entry name" value="DUF677"/>
</dbReference>
<evidence type="ECO:0000313" key="7">
    <source>
        <dbReference type="Proteomes" id="UP000233551"/>
    </source>
</evidence>
<proteinExistence type="inferred from homology"/>
<evidence type="ECO:0000313" key="6">
    <source>
        <dbReference type="EMBL" id="PKI45632.1"/>
    </source>
</evidence>
<comment type="similarity">
    <text evidence="2">Belongs to the UPF0496 family.</text>
</comment>
<keyword evidence="3" id="KW-0812">Transmembrane</keyword>
<comment type="caution">
    <text evidence="6">The sequence shown here is derived from an EMBL/GenBank/DDBJ whole genome shotgun (WGS) entry which is preliminary data.</text>
</comment>
<keyword evidence="4" id="KW-1133">Transmembrane helix</keyword>
<dbReference type="Proteomes" id="UP000233551">
    <property type="component" value="Unassembled WGS sequence"/>
</dbReference>
<accession>A0A2I0INP0</accession>
<reference evidence="6 7" key="1">
    <citation type="submission" date="2017-11" db="EMBL/GenBank/DDBJ databases">
        <title>De-novo sequencing of pomegranate (Punica granatum L.) genome.</title>
        <authorList>
            <person name="Akparov Z."/>
            <person name="Amiraslanov A."/>
            <person name="Hajiyeva S."/>
            <person name="Abbasov M."/>
            <person name="Kaur K."/>
            <person name="Hamwieh A."/>
            <person name="Solovyev V."/>
            <person name="Salamov A."/>
            <person name="Braich B."/>
            <person name="Kosarev P."/>
            <person name="Mahmoud A."/>
            <person name="Hajiyev E."/>
            <person name="Babayeva S."/>
            <person name="Izzatullayeva V."/>
            <person name="Mammadov A."/>
            <person name="Mammadov A."/>
            <person name="Sharifova S."/>
            <person name="Ojaghi J."/>
            <person name="Eynullazada K."/>
            <person name="Bayramov B."/>
            <person name="Abdulazimova A."/>
            <person name="Shahmuradov I."/>
        </authorList>
    </citation>
    <scope>NUCLEOTIDE SEQUENCE [LARGE SCALE GENOMIC DNA]</scope>
    <source>
        <strain evidence="7">cv. AG2017</strain>
        <tissue evidence="6">Leaf</tissue>
    </source>
</reference>
<evidence type="ECO:0000256" key="2">
    <source>
        <dbReference type="ARBA" id="ARBA00009074"/>
    </source>
</evidence>
<dbReference type="STRING" id="22663.A0A2I0INP0"/>
<evidence type="ECO:0000256" key="4">
    <source>
        <dbReference type="ARBA" id="ARBA00022989"/>
    </source>
</evidence>